<keyword evidence="1" id="KW-0805">Transcription regulation</keyword>
<dbReference type="Proteomes" id="UP000193200">
    <property type="component" value="Unassembled WGS sequence"/>
</dbReference>
<dbReference type="RefSeq" id="WP_217807897.1">
    <property type="nucleotide sequence ID" value="NZ_FWFR01000001.1"/>
</dbReference>
<dbReference type="AlphaFoldDB" id="A0A1Y5SVR9"/>
<gene>
    <name evidence="6" type="primary">hosA</name>
    <name evidence="6" type="ORF">OCH7691_02129</name>
</gene>
<dbReference type="InterPro" id="IPR000835">
    <property type="entry name" value="HTH_MarR-typ"/>
</dbReference>
<dbReference type="Pfam" id="PF12802">
    <property type="entry name" value="MarR_2"/>
    <property type="match status" value="1"/>
</dbReference>
<evidence type="ECO:0000256" key="2">
    <source>
        <dbReference type="ARBA" id="ARBA00023125"/>
    </source>
</evidence>
<dbReference type="InterPro" id="IPR036388">
    <property type="entry name" value="WH-like_DNA-bd_sf"/>
</dbReference>
<feature type="domain" description="HTH marR-type" evidence="5">
    <location>
        <begin position="29"/>
        <end position="162"/>
    </location>
</feature>
<keyword evidence="3" id="KW-0804">Transcription</keyword>
<evidence type="ECO:0000259" key="5">
    <source>
        <dbReference type="PROSITE" id="PS50995"/>
    </source>
</evidence>
<dbReference type="InterPro" id="IPR036390">
    <property type="entry name" value="WH_DNA-bd_sf"/>
</dbReference>
<evidence type="ECO:0000256" key="1">
    <source>
        <dbReference type="ARBA" id="ARBA00023015"/>
    </source>
</evidence>
<dbReference type="GO" id="GO:0003700">
    <property type="term" value="F:DNA-binding transcription factor activity"/>
    <property type="evidence" value="ECO:0007669"/>
    <property type="project" value="InterPro"/>
</dbReference>
<evidence type="ECO:0000256" key="3">
    <source>
        <dbReference type="ARBA" id="ARBA00023163"/>
    </source>
</evidence>
<dbReference type="InterPro" id="IPR052067">
    <property type="entry name" value="Metal_resp_HTH_trans_reg"/>
</dbReference>
<dbReference type="PANTHER" id="PTHR35790">
    <property type="entry name" value="HTH-TYPE TRANSCRIPTIONAL REGULATOR PCHR"/>
    <property type="match status" value="1"/>
</dbReference>
<dbReference type="EMBL" id="FWFR01000001">
    <property type="protein sequence ID" value="SLN48907.1"/>
    <property type="molecule type" value="Genomic_DNA"/>
</dbReference>
<dbReference type="GO" id="GO:0003677">
    <property type="term" value="F:DNA binding"/>
    <property type="evidence" value="ECO:0007669"/>
    <property type="project" value="UniProtKB-KW"/>
</dbReference>
<accession>A0A1Y5SVR9</accession>
<dbReference type="PROSITE" id="PS50995">
    <property type="entry name" value="HTH_MARR_2"/>
    <property type="match status" value="1"/>
</dbReference>
<dbReference type="PRINTS" id="PR00598">
    <property type="entry name" value="HTHMARR"/>
</dbReference>
<protein>
    <submittedName>
        <fullName evidence="6">Transcriptional regulator HosA</fullName>
    </submittedName>
</protein>
<sequence>MTLDRPTRQSMAGNAAGSGDTDQDSLVLGHFIPYRLSVLTNIVSRNLARVYADRFRLTVPEWRVLAVLGANPGISANEVAEKSAMDKVMVSRAVDRLVRAKRLDRRQDTADRRRSILEMSAEGKRIYDEIVPLALDYERDLLAALPARDLQRLDQILTRLQDRALALQPETGEAQAEPEGV</sequence>
<proteinExistence type="predicted"/>
<dbReference type="PANTHER" id="PTHR35790:SF4">
    <property type="entry name" value="HTH-TYPE TRANSCRIPTIONAL REGULATOR PCHR"/>
    <property type="match status" value="1"/>
</dbReference>
<evidence type="ECO:0000313" key="6">
    <source>
        <dbReference type="EMBL" id="SLN48907.1"/>
    </source>
</evidence>
<reference evidence="6 7" key="1">
    <citation type="submission" date="2017-03" db="EMBL/GenBank/DDBJ databases">
        <authorList>
            <person name="Afonso C.L."/>
            <person name="Miller P.J."/>
            <person name="Scott M.A."/>
            <person name="Spackman E."/>
            <person name="Goraichik I."/>
            <person name="Dimitrov K.M."/>
            <person name="Suarez D.L."/>
            <person name="Swayne D.E."/>
        </authorList>
    </citation>
    <scope>NUCLEOTIDE SEQUENCE [LARGE SCALE GENOMIC DNA]</scope>
    <source>
        <strain evidence="6 7">CECT 7691</strain>
    </source>
</reference>
<keyword evidence="7" id="KW-1185">Reference proteome</keyword>
<dbReference type="SUPFAM" id="SSF46785">
    <property type="entry name" value="Winged helix' DNA-binding domain"/>
    <property type="match status" value="1"/>
</dbReference>
<evidence type="ECO:0000256" key="4">
    <source>
        <dbReference type="SAM" id="MobiDB-lite"/>
    </source>
</evidence>
<feature type="region of interest" description="Disordered" evidence="4">
    <location>
        <begin position="1"/>
        <end position="21"/>
    </location>
</feature>
<evidence type="ECO:0000313" key="7">
    <source>
        <dbReference type="Proteomes" id="UP000193200"/>
    </source>
</evidence>
<name>A0A1Y5SVR9_9PROT</name>
<dbReference type="SMART" id="SM00347">
    <property type="entry name" value="HTH_MARR"/>
    <property type="match status" value="1"/>
</dbReference>
<keyword evidence="2" id="KW-0238">DNA-binding</keyword>
<dbReference type="Gene3D" id="1.10.10.10">
    <property type="entry name" value="Winged helix-like DNA-binding domain superfamily/Winged helix DNA-binding domain"/>
    <property type="match status" value="1"/>
</dbReference>
<organism evidence="6 7">
    <name type="scientific">Oceanibacterium hippocampi</name>
    <dbReference type="NCBI Taxonomy" id="745714"/>
    <lineage>
        <taxon>Bacteria</taxon>
        <taxon>Pseudomonadati</taxon>
        <taxon>Pseudomonadota</taxon>
        <taxon>Alphaproteobacteria</taxon>
        <taxon>Sneathiellales</taxon>
        <taxon>Sneathiellaceae</taxon>
        <taxon>Oceanibacterium</taxon>
    </lineage>
</organism>
<dbReference type="InParanoid" id="A0A1Y5SVR9"/>
<dbReference type="FunCoup" id="A0A1Y5SVR9">
    <property type="interactions" value="168"/>
</dbReference>